<evidence type="ECO:0000313" key="6">
    <source>
        <dbReference type="Proteomes" id="UP000469523"/>
    </source>
</evidence>
<evidence type="ECO:0000256" key="1">
    <source>
        <dbReference type="ARBA" id="ARBA00001946"/>
    </source>
</evidence>
<dbReference type="PRINTS" id="PR00413">
    <property type="entry name" value="HADHALOGNASE"/>
</dbReference>
<protein>
    <submittedName>
        <fullName evidence="5">HAD family hydrolase</fullName>
    </submittedName>
</protein>
<proteinExistence type="predicted"/>
<evidence type="ECO:0000256" key="3">
    <source>
        <dbReference type="ARBA" id="ARBA00022801"/>
    </source>
</evidence>
<dbReference type="GO" id="GO:0016791">
    <property type="term" value="F:phosphatase activity"/>
    <property type="evidence" value="ECO:0007669"/>
    <property type="project" value="TreeGrafter"/>
</dbReference>
<reference evidence="5 6" key="1">
    <citation type="submission" date="2019-09" db="EMBL/GenBank/DDBJ databases">
        <title>In-depth cultivation of the pig gut microbiome towards novel bacterial diversity and tailored functional studies.</title>
        <authorList>
            <person name="Wylensek D."/>
            <person name="Hitch T.C.A."/>
            <person name="Clavel T."/>
        </authorList>
    </citation>
    <scope>NUCLEOTIDE SEQUENCE [LARGE SCALE GENOMIC DNA]</scope>
    <source>
        <strain evidence="5 6">WCA3-693-APC-4?</strain>
    </source>
</reference>
<dbReference type="SFLD" id="SFLDS00003">
    <property type="entry name" value="Haloacid_Dehalogenase"/>
    <property type="match status" value="1"/>
</dbReference>
<sequence length="241" mass="28818">MIKNSKVVFFDMGNTLLHFHFGKTDDEKDTIGIKYLTEFLKQYNCKIEFDDVKKNFFDVWKKVMPLRKINHTEYEVEYYLNSFLKKYNVYLDLDICIKAMDTFYTEYRNNIWIEENIHRTLESIKEKGYRIGVISNSSLYDEVMINCFEKVQLAKYIDIFTFSYYLKICKPKEQIFEIAMDRMKVSPEEAIMIGDNLKNDIEPAQKVGLTGIWFNRDLTINNTYIKPDNEILKLEDLIELL</sequence>
<keyword evidence="6" id="KW-1185">Reference proteome</keyword>
<dbReference type="Proteomes" id="UP000469523">
    <property type="component" value="Unassembled WGS sequence"/>
</dbReference>
<evidence type="ECO:0000256" key="4">
    <source>
        <dbReference type="ARBA" id="ARBA00022842"/>
    </source>
</evidence>
<dbReference type="InterPro" id="IPR041492">
    <property type="entry name" value="HAD_2"/>
</dbReference>
<dbReference type="PANTHER" id="PTHR46470:SF2">
    <property type="entry name" value="GLYCERALDEHYDE 3-PHOSPHATE PHOSPHATASE"/>
    <property type="match status" value="1"/>
</dbReference>
<comment type="cofactor">
    <cofactor evidence="1">
        <name>Mg(2+)</name>
        <dbReference type="ChEBI" id="CHEBI:18420"/>
    </cofactor>
</comment>
<dbReference type="GO" id="GO:0046872">
    <property type="term" value="F:metal ion binding"/>
    <property type="evidence" value="ECO:0007669"/>
    <property type="project" value="UniProtKB-KW"/>
</dbReference>
<gene>
    <name evidence="5" type="ORF">FYJ83_02660</name>
</gene>
<dbReference type="NCBIfam" id="TIGR01662">
    <property type="entry name" value="HAD-SF-IIIA"/>
    <property type="match status" value="1"/>
</dbReference>
<keyword evidence="4" id="KW-0460">Magnesium</keyword>
<dbReference type="GO" id="GO:0044281">
    <property type="term" value="P:small molecule metabolic process"/>
    <property type="evidence" value="ECO:0007669"/>
    <property type="project" value="UniProtKB-ARBA"/>
</dbReference>
<dbReference type="SFLD" id="SFLDG01129">
    <property type="entry name" value="C1.5:_HAD__Beta-PGM__Phosphata"/>
    <property type="match status" value="1"/>
</dbReference>
<dbReference type="PANTHER" id="PTHR46470">
    <property type="entry name" value="N-ACYLNEURAMINATE-9-PHOSPHATASE"/>
    <property type="match status" value="1"/>
</dbReference>
<name>A0A6N7XF51_9FIRM</name>
<evidence type="ECO:0000256" key="2">
    <source>
        <dbReference type="ARBA" id="ARBA00022723"/>
    </source>
</evidence>
<evidence type="ECO:0000313" key="5">
    <source>
        <dbReference type="EMBL" id="MSU00366.1"/>
    </source>
</evidence>
<dbReference type="NCBIfam" id="TIGR01549">
    <property type="entry name" value="HAD-SF-IA-v1"/>
    <property type="match status" value="1"/>
</dbReference>
<accession>A0A6N7XF51</accession>
<dbReference type="InterPro" id="IPR006439">
    <property type="entry name" value="HAD-SF_hydro_IA"/>
</dbReference>
<dbReference type="Gene3D" id="1.10.150.520">
    <property type="match status" value="1"/>
</dbReference>
<dbReference type="SUPFAM" id="SSF56784">
    <property type="entry name" value="HAD-like"/>
    <property type="match status" value="1"/>
</dbReference>
<dbReference type="Pfam" id="PF13419">
    <property type="entry name" value="HAD_2"/>
    <property type="match status" value="1"/>
</dbReference>
<dbReference type="InterPro" id="IPR023214">
    <property type="entry name" value="HAD_sf"/>
</dbReference>
<dbReference type="Gene3D" id="3.40.50.1000">
    <property type="entry name" value="HAD superfamily/HAD-like"/>
    <property type="match status" value="1"/>
</dbReference>
<dbReference type="AlphaFoldDB" id="A0A6N7XF51"/>
<organism evidence="5 6">
    <name type="scientific">Tissierella pigra</name>
    <dbReference type="NCBI Taxonomy" id="2607614"/>
    <lineage>
        <taxon>Bacteria</taxon>
        <taxon>Bacillati</taxon>
        <taxon>Bacillota</taxon>
        <taxon>Tissierellia</taxon>
        <taxon>Tissierellales</taxon>
        <taxon>Tissierellaceae</taxon>
        <taxon>Tissierella</taxon>
    </lineage>
</organism>
<dbReference type="InterPro" id="IPR051400">
    <property type="entry name" value="HAD-like_hydrolase"/>
</dbReference>
<comment type="caution">
    <text evidence="5">The sequence shown here is derived from an EMBL/GenBank/DDBJ whole genome shotgun (WGS) entry which is preliminary data.</text>
</comment>
<dbReference type="EMBL" id="VUNQ01000003">
    <property type="protein sequence ID" value="MSU00366.1"/>
    <property type="molecule type" value="Genomic_DNA"/>
</dbReference>
<keyword evidence="2" id="KW-0479">Metal-binding</keyword>
<keyword evidence="3 5" id="KW-0378">Hydrolase</keyword>
<dbReference type="InterPro" id="IPR006549">
    <property type="entry name" value="HAD-SF_hydro_IIIA"/>
</dbReference>
<dbReference type="RefSeq" id="WP_154438792.1">
    <property type="nucleotide sequence ID" value="NZ_JAHLPJ010000001.1"/>
</dbReference>
<dbReference type="InterPro" id="IPR036412">
    <property type="entry name" value="HAD-like_sf"/>
</dbReference>